<accession>A0A0C3B9G8</accession>
<evidence type="ECO:0000313" key="2">
    <source>
        <dbReference type="EMBL" id="KIM28749.1"/>
    </source>
</evidence>
<dbReference type="Pfam" id="PF01370">
    <property type="entry name" value="Epimerase"/>
    <property type="match status" value="1"/>
</dbReference>
<dbReference type="AlphaFoldDB" id="A0A0C3B9G8"/>
<feature type="domain" description="NAD-dependent epimerase/dehydratase" evidence="1">
    <location>
        <begin position="4"/>
        <end position="227"/>
    </location>
</feature>
<keyword evidence="3" id="KW-1185">Reference proteome</keyword>
<protein>
    <recommendedName>
        <fullName evidence="1">NAD-dependent epimerase/dehydratase domain-containing protein</fullName>
    </recommendedName>
</protein>
<proteinExistence type="predicted"/>
<dbReference type="HOGENOM" id="CLU_007383_12_1_1"/>
<reference evidence="3" key="2">
    <citation type="submission" date="2015-01" db="EMBL/GenBank/DDBJ databases">
        <title>Evolutionary Origins and Diversification of the Mycorrhizal Mutualists.</title>
        <authorList>
            <consortium name="DOE Joint Genome Institute"/>
            <consortium name="Mycorrhizal Genomics Consortium"/>
            <person name="Kohler A."/>
            <person name="Kuo A."/>
            <person name="Nagy L.G."/>
            <person name="Floudas D."/>
            <person name="Copeland A."/>
            <person name="Barry K.W."/>
            <person name="Cichocki N."/>
            <person name="Veneault-Fourrey C."/>
            <person name="LaButti K."/>
            <person name="Lindquist E.A."/>
            <person name="Lipzen A."/>
            <person name="Lundell T."/>
            <person name="Morin E."/>
            <person name="Murat C."/>
            <person name="Riley R."/>
            <person name="Ohm R."/>
            <person name="Sun H."/>
            <person name="Tunlid A."/>
            <person name="Henrissat B."/>
            <person name="Grigoriev I.V."/>
            <person name="Hibbett D.S."/>
            <person name="Martin F."/>
        </authorList>
    </citation>
    <scope>NUCLEOTIDE SEQUENCE [LARGE SCALE GENOMIC DNA]</scope>
    <source>
        <strain evidence="3">MAFF 305830</strain>
    </source>
</reference>
<reference evidence="2 3" key="1">
    <citation type="submission" date="2014-04" db="EMBL/GenBank/DDBJ databases">
        <authorList>
            <consortium name="DOE Joint Genome Institute"/>
            <person name="Kuo A."/>
            <person name="Zuccaro A."/>
            <person name="Kohler A."/>
            <person name="Nagy L.G."/>
            <person name="Floudas D."/>
            <person name="Copeland A."/>
            <person name="Barry K.W."/>
            <person name="Cichocki N."/>
            <person name="Veneault-Fourrey C."/>
            <person name="LaButti K."/>
            <person name="Lindquist E.A."/>
            <person name="Lipzen A."/>
            <person name="Lundell T."/>
            <person name="Morin E."/>
            <person name="Murat C."/>
            <person name="Sun H."/>
            <person name="Tunlid A."/>
            <person name="Henrissat B."/>
            <person name="Grigoriev I.V."/>
            <person name="Hibbett D.S."/>
            <person name="Martin F."/>
            <person name="Nordberg H.P."/>
            <person name="Cantor M.N."/>
            <person name="Hua S.X."/>
        </authorList>
    </citation>
    <scope>NUCLEOTIDE SEQUENCE [LARGE SCALE GENOMIC DNA]</scope>
    <source>
        <strain evidence="2 3">MAFF 305830</strain>
    </source>
</reference>
<dbReference type="InterPro" id="IPR051783">
    <property type="entry name" value="NAD(P)-dependent_oxidoreduct"/>
</dbReference>
<dbReference type="SUPFAM" id="SSF51735">
    <property type="entry name" value="NAD(P)-binding Rossmann-fold domains"/>
    <property type="match status" value="1"/>
</dbReference>
<gene>
    <name evidence="2" type="ORF">M408DRAFT_23411</name>
</gene>
<dbReference type="InterPro" id="IPR001509">
    <property type="entry name" value="Epimerase_deHydtase"/>
</dbReference>
<dbReference type="PANTHER" id="PTHR48079:SF6">
    <property type="entry name" value="NAD(P)-BINDING DOMAIN-CONTAINING PROTEIN-RELATED"/>
    <property type="match status" value="1"/>
</dbReference>
<name>A0A0C3B9G8_SERVB</name>
<dbReference type="Gene3D" id="3.40.50.720">
    <property type="entry name" value="NAD(P)-binding Rossmann-like Domain"/>
    <property type="match status" value="1"/>
</dbReference>
<dbReference type="OrthoDB" id="2130169at2759"/>
<dbReference type="Proteomes" id="UP000054097">
    <property type="component" value="Unassembled WGS sequence"/>
</dbReference>
<sequence length="325" mass="34804">MPSIFILGASGYIGGAVLTTFLKGIPDLKATALVRNEAHIPLLSGIGVTCIKGTSQDLALVSELSSHADIVFNAADADDLNLSNAILEGCKKRFAATAVKPIYLHTSGTAIFMDGAKGIFNSSAHVFDDRKTAEIRDISPTAWHRNVEQSVVDADEASYVSAYIISPSGVYGESPSPIPRTVILTKMVIDLGKNFKTLPYIGDGSNVLALIHVNDMAAAYLTVLKFALSGKDTESGYGRYYIANTGEVSWKDLITAYAPPLKQRGIIDTTELSLVTLEQAPLMSFFGANVFAVAGKLRDLGWKPNGPSIFETIERDLEIALASEK</sequence>
<evidence type="ECO:0000259" key="1">
    <source>
        <dbReference type="Pfam" id="PF01370"/>
    </source>
</evidence>
<dbReference type="PANTHER" id="PTHR48079">
    <property type="entry name" value="PROTEIN YEEZ"/>
    <property type="match status" value="1"/>
</dbReference>
<dbReference type="InterPro" id="IPR036291">
    <property type="entry name" value="NAD(P)-bd_dom_sf"/>
</dbReference>
<dbReference type="GO" id="GO:0005737">
    <property type="term" value="C:cytoplasm"/>
    <property type="evidence" value="ECO:0007669"/>
    <property type="project" value="TreeGrafter"/>
</dbReference>
<evidence type="ECO:0000313" key="3">
    <source>
        <dbReference type="Proteomes" id="UP000054097"/>
    </source>
</evidence>
<organism evidence="2 3">
    <name type="scientific">Serendipita vermifera MAFF 305830</name>
    <dbReference type="NCBI Taxonomy" id="933852"/>
    <lineage>
        <taxon>Eukaryota</taxon>
        <taxon>Fungi</taxon>
        <taxon>Dikarya</taxon>
        <taxon>Basidiomycota</taxon>
        <taxon>Agaricomycotina</taxon>
        <taxon>Agaricomycetes</taxon>
        <taxon>Sebacinales</taxon>
        <taxon>Serendipitaceae</taxon>
        <taxon>Serendipita</taxon>
    </lineage>
</organism>
<dbReference type="EMBL" id="KN824291">
    <property type="protein sequence ID" value="KIM28749.1"/>
    <property type="molecule type" value="Genomic_DNA"/>
</dbReference>
<dbReference type="STRING" id="933852.A0A0C3B9G8"/>
<dbReference type="GO" id="GO:0004029">
    <property type="term" value="F:aldehyde dehydrogenase (NAD+) activity"/>
    <property type="evidence" value="ECO:0007669"/>
    <property type="project" value="TreeGrafter"/>
</dbReference>